<feature type="domain" description="GGDEF" evidence="4">
    <location>
        <begin position="403"/>
        <end position="533"/>
    </location>
</feature>
<dbReference type="InterPro" id="IPR029150">
    <property type="entry name" value="dCache_3"/>
</dbReference>
<evidence type="ECO:0000256" key="3">
    <source>
        <dbReference type="SAM" id="Phobius"/>
    </source>
</evidence>
<dbReference type="CDD" id="cd01949">
    <property type="entry name" value="GGDEF"/>
    <property type="match status" value="1"/>
</dbReference>
<sequence length="533" mass="60622">MLKKLKSFVQFCWMSLRAYSLYFVLVISLFVMSSILLSTLHRQREANYLVQVSEEQRMHMGVVYFTLKNMADVVFEHVINQDDILEIMALAAKTTVESEQERLRGLLYERLFLTYDNLQKKDLRQLQFHLPESVSFLRFHQPEFYGDSLKGLRYSVDQVNETRKFVGGFEEGALFPAMRHVYPLFAGHEFVGSVELSYSFLAVRSLAYHLFPAIYTLMLDKEIVVGALAPGREKGFSLCGVSSRHVRNNLVIPYIKQELMESDLLSMSDFKKLNKQLRDVVQERLAQNQMFAVAQQLPGIDKVLVASFLPVENVRGQPVAYFVAYHEDATLKSYNQRYFMMQRVTLILTILLLLGGLAYYRQAHGKEKYQALATSDALTGLANRLHFDLVLDQALRQARRSKEPLSLVMVDIDNFKQVNDTYGHDAGDRVLIALAARLQRAIREQDFVARWGGEEFILLLPVTDGGQACQVVEKIRVAVAKIVVPAGADRIRITGSFGVAEFGEDMSRDELLKLADQALYRAKASGKNCVVKA</sequence>
<dbReference type="FunFam" id="3.30.70.270:FF:000001">
    <property type="entry name" value="Diguanylate cyclase domain protein"/>
    <property type="match status" value="1"/>
</dbReference>
<evidence type="ECO:0000313" key="6">
    <source>
        <dbReference type="Proteomes" id="UP000599024"/>
    </source>
</evidence>
<dbReference type="EC" id="2.7.7.65" evidence="1"/>
<organism evidence="5 6">
    <name type="scientific">Candidatus Desulfatifera sulfidica</name>
    <dbReference type="NCBI Taxonomy" id="2841691"/>
    <lineage>
        <taxon>Bacteria</taxon>
        <taxon>Pseudomonadati</taxon>
        <taxon>Thermodesulfobacteriota</taxon>
        <taxon>Desulfobulbia</taxon>
        <taxon>Desulfobulbales</taxon>
        <taxon>Desulfobulbaceae</taxon>
        <taxon>Candidatus Desulfatifera</taxon>
    </lineage>
</organism>
<dbReference type="Pfam" id="PF00990">
    <property type="entry name" value="GGDEF"/>
    <property type="match status" value="1"/>
</dbReference>
<dbReference type="EMBL" id="JACNLK010000077">
    <property type="protein sequence ID" value="MBC8209137.1"/>
    <property type="molecule type" value="Genomic_DNA"/>
</dbReference>
<keyword evidence="3" id="KW-1133">Transmembrane helix</keyword>
<dbReference type="SMART" id="SM00267">
    <property type="entry name" value="GGDEF"/>
    <property type="match status" value="1"/>
</dbReference>
<evidence type="ECO:0000256" key="2">
    <source>
        <dbReference type="ARBA" id="ARBA00034247"/>
    </source>
</evidence>
<name>A0A8J6TE50_9BACT</name>
<dbReference type="Pfam" id="PF14827">
    <property type="entry name" value="dCache_3"/>
    <property type="match status" value="1"/>
</dbReference>
<dbReference type="PANTHER" id="PTHR45138:SF9">
    <property type="entry name" value="DIGUANYLATE CYCLASE DGCM-RELATED"/>
    <property type="match status" value="1"/>
</dbReference>
<dbReference type="GO" id="GO:0052621">
    <property type="term" value="F:diguanylate cyclase activity"/>
    <property type="evidence" value="ECO:0007669"/>
    <property type="project" value="UniProtKB-EC"/>
</dbReference>
<dbReference type="Proteomes" id="UP000599024">
    <property type="component" value="Unassembled WGS sequence"/>
</dbReference>
<gene>
    <name evidence="5" type="ORF">H8E79_08230</name>
</gene>
<reference evidence="5 6" key="1">
    <citation type="submission" date="2020-08" db="EMBL/GenBank/DDBJ databases">
        <title>Bridging the membrane lipid divide: bacteria of the FCB group superphylum have the potential to synthesize archaeal ether lipids.</title>
        <authorList>
            <person name="Villanueva L."/>
            <person name="Von Meijenfeldt F.A.B."/>
            <person name="Westbye A.B."/>
            <person name="Yadav S."/>
            <person name="Hopmans E.C."/>
            <person name="Dutilh B.E."/>
            <person name="Sinninghe Damste J.S."/>
        </authorList>
    </citation>
    <scope>NUCLEOTIDE SEQUENCE [LARGE SCALE GENOMIC DNA]</scope>
    <source>
        <strain evidence="5">NIOZ-UU81</strain>
    </source>
</reference>
<feature type="transmembrane region" description="Helical" evidence="3">
    <location>
        <begin position="340"/>
        <end position="360"/>
    </location>
</feature>
<accession>A0A8J6TE50</accession>
<evidence type="ECO:0000259" key="4">
    <source>
        <dbReference type="PROSITE" id="PS50887"/>
    </source>
</evidence>
<dbReference type="InterPro" id="IPR029787">
    <property type="entry name" value="Nucleotide_cyclase"/>
</dbReference>
<dbReference type="SUPFAM" id="SSF55073">
    <property type="entry name" value="Nucleotide cyclase"/>
    <property type="match status" value="1"/>
</dbReference>
<dbReference type="Gene3D" id="3.30.70.270">
    <property type="match status" value="1"/>
</dbReference>
<feature type="transmembrane region" description="Helical" evidence="3">
    <location>
        <begin position="21"/>
        <end position="40"/>
    </location>
</feature>
<dbReference type="NCBIfam" id="TIGR00254">
    <property type="entry name" value="GGDEF"/>
    <property type="match status" value="1"/>
</dbReference>
<dbReference type="InterPro" id="IPR050469">
    <property type="entry name" value="Diguanylate_Cyclase"/>
</dbReference>
<dbReference type="PANTHER" id="PTHR45138">
    <property type="entry name" value="REGULATORY COMPONENTS OF SENSORY TRANSDUCTION SYSTEM"/>
    <property type="match status" value="1"/>
</dbReference>
<comment type="caution">
    <text evidence="5">The sequence shown here is derived from an EMBL/GenBank/DDBJ whole genome shotgun (WGS) entry which is preliminary data.</text>
</comment>
<comment type="catalytic activity">
    <reaction evidence="2">
        <text>2 GTP = 3',3'-c-di-GMP + 2 diphosphate</text>
        <dbReference type="Rhea" id="RHEA:24898"/>
        <dbReference type="ChEBI" id="CHEBI:33019"/>
        <dbReference type="ChEBI" id="CHEBI:37565"/>
        <dbReference type="ChEBI" id="CHEBI:58805"/>
        <dbReference type="EC" id="2.7.7.65"/>
    </reaction>
</comment>
<evidence type="ECO:0000313" key="5">
    <source>
        <dbReference type="EMBL" id="MBC8209137.1"/>
    </source>
</evidence>
<protein>
    <recommendedName>
        <fullName evidence="1">diguanylate cyclase</fullName>
        <ecNumber evidence="1">2.7.7.65</ecNumber>
    </recommendedName>
</protein>
<proteinExistence type="predicted"/>
<keyword evidence="3" id="KW-0472">Membrane</keyword>
<dbReference type="InterPro" id="IPR043128">
    <property type="entry name" value="Rev_trsase/Diguanyl_cyclase"/>
</dbReference>
<keyword evidence="3" id="KW-0812">Transmembrane</keyword>
<evidence type="ECO:0000256" key="1">
    <source>
        <dbReference type="ARBA" id="ARBA00012528"/>
    </source>
</evidence>
<dbReference type="AlphaFoldDB" id="A0A8J6TE50"/>
<dbReference type="InterPro" id="IPR000160">
    <property type="entry name" value="GGDEF_dom"/>
</dbReference>
<dbReference type="PROSITE" id="PS50887">
    <property type="entry name" value="GGDEF"/>
    <property type="match status" value="1"/>
</dbReference>